<evidence type="ECO:0000313" key="1">
    <source>
        <dbReference type="EMBL" id="KAJ4720356.1"/>
    </source>
</evidence>
<dbReference type="Proteomes" id="UP001164539">
    <property type="component" value="Chromosome 4"/>
</dbReference>
<organism evidence="1 2">
    <name type="scientific">Melia azedarach</name>
    <name type="common">Chinaberry tree</name>
    <dbReference type="NCBI Taxonomy" id="155640"/>
    <lineage>
        <taxon>Eukaryota</taxon>
        <taxon>Viridiplantae</taxon>
        <taxon>Streptophyta</taxon>
        <taxon>Embryophyta</taxon>
        <taxon>Tracheophyta</taxon>
        <taxon>Spermatophyta</taxon>
        <taxon>Magnoliopsida</taxon>
        <taxon>eudicotyledons</taxon>
        <taxon>Gunneridae</taxon>
        <taxon>Pentapetalae</taxon>
        <taxon>rosids</taxon>
        <taxon>malvids</taxon>
        <taxon>Sapindales</taxon>
        <taxon>Meliaceae</taxon>
        <taxon>Melia</taxon>
    </lineage>
</organism>
<accession>A0ACC1Y9G9</accession>
<name>A0ACC1Y9G9_MELAZ</name>
<sequence>MAAEGADHHHMAIESSRSDEAADNEGIETTEVEIKNQVNLKDRKVSWAKLRRVDSLNLEAGRISGRTTHGHASKVDWRTTFALAFQSMGVVYGDIGTSPLYVYASTFTDGIAHKDDLLAVLSLIIYTIVLVPLIKYVFIVLWANDNGDGGTFALYSLICRYAKVSLIPNDQPEDRELSNYRLDTPSTNLRRAQKIKEKLETSKTVKIVLFLVTILGTSMVIGDGVLTPCISVLSAVSGIKSLGQDTVVGVSVAILIGLFAVQRFGTDKVGSSFAPIVLLWFSFISGIGLYNLFKYDIGVLRAFNPLYIIDYFKRNGKNGWISLGGIVLCITGTEAMFADLGHFNVRAIQISFSGTVFPALLAAYCGQAAYLSKFPDDVKDTFYKSTPDSLYWPQFVVAVAAAIIASQAMISGAFSIVAQSLSLSCFPRVKVVNTSSKYEGQVYIPEINYILMIACVIVTVGFKTTEKIGHAYGIAVVAVMVITTCMVSLIMLVIWKTSIWLIALFFVVFLAIESVYFSAVLYKFTQGGYLPLAFSLVLMIIMGIWHYVHKERYVYELNNKVSGEYVRDLVSNPNINRIPGMGLLYSELVQGIPPIFSHFISNIPSIHSVLVFVSIKSMPISKVAQEERFLFRQVEPREYRMFRCVVRYGYKDKIEEPQEFERQLVEQLKEFIRHEHFILEGGTAEQLPAEPAANPLHSTVLVNYGKVLKGSTVHVEESPQQRTPSRVSSSSIRSIAAATSTHSAHRINSPPLQGAEEEMQFVEEAMERGVVYLMGETEVVAEENSFLLKKIAVNYAYSFLRNNFRQGDKTLAIPKSRLLKVGMTYEI</sequence>
<reference evidence="1 2" key="1">
    <citation type="journal article" date="2023" name="Science">
        <title>Complex scaffold remodeling in plant triterpene biosynthesis.</title>
        <authorList>
            <person name="De La Pena R."/>
            <person name="Hodgson H."/>
            <person name="Liu J.C."/>
            <person name="Stephenson M.J."/>
            <person name="Martin A.C."/>
            <person name="Owen C."/>
            <person name="Harkess A."/>
            <person name="Leebens-Mack J."/>
            <person name="Jimenez L.E."/>
            <person name="Osbourn A."/>
            <person name="Sattely E.S."/>
        </authorList>
    </citation>
    <scope>NUCLEOTIDE SEQUENCE [LARGE SCALE GENOMIC DNA]</scope>
    <source>
        <strain evidence="2">cv. JPN11</strain>
        <tissue evidence="1">Leaf</tissue>
    </source>
</reference>
<protein>
    <submittedName>
        <fullName evidence="1">Potassium transporter</fullName>
    </submittedName>
</protein>
<comment type="caution">
    <text evidence="1">The sequence shown here is derived from an EMBL/GenBank/DDBJ whole genome shotgun (WGS) entry which is preliminary data.</text>
</comment>
<dbReference type="EMBL" id="CM051397">
    <property type="protein sequence ID" value="KAJ4720356.1"/>
    <property type="molecule type" value="Genomic_DNA"/>
</dbReference>
<gene>
    <name evidence="1" type="ORF">OWV82_008199</name>
</gene>
<proteinExistence type="predicted"/>
<evidence type="ECO:0000313" key="2">
    <source>
        <dbReference type="Proteomes" id="UP001164539"/>
    </source>
</evidence>
<keyword evidence="2" id="KW-1185">Reference proteome</keyword>